<accession>A0A5B7DKG4</accession>
<evidence type="ECO:0000313" key="1">
    <source>
        <dbReference type="EMBL" id="MPC22102.1"/>
    </source>
</evidence>
<name>A0A5B7DKG4_PORTR</name>
<gene>
    <name evidence="1" type="ORF">E2C01_015108</name>
</gene>
<dbReference type="EMBL" id="VSRR010001051">
    <property type="protein sequence ID" value="MPC22102.1"/>
    <property type="molecule type" value="Genomic_DNA"/>
</dbReference>
<sequence length="130" mass="14752">MTTKWTAQCRIHQRGWRWSERRKGRLEWAGVGVGVVGMGGGMREMDGREVYVGAYKGDDFTMHDVPSMTRVSMTSPSTHPHPSVPIWLTLLSPPHKLRDPPRRFPMSAACVKFLHTSRIPLPPGDTWQDD</sequence>
<protein>
    <submittedName>
        <fullName evidence="1">Uncharacterized protein</fullName>
    </submittedName>
</protein>
<dbReference type="Proteomes" id="UP000324222">
    <property type="component" value="Unassembled WGS sequence"/>
</dbReference>
<evidence type="ECO:0000313" key="2">
    <source>
        <dbReference type="Proteomes" id="UP000324222"/>
    </source>
</evidence>
<dbReference type="AlphaFoldDB" id="A0A5B7DKG4"/>
<proteinExistence type="predicted"/>
<organism evidence="1 2">
    <name type="scientific">Portunus trituberculatus</name>
    <name type="common">Swimming crab</name>
    <name type="synonym">Neptunus trituberculatus</name>
    <dbReference type="NCBI Taxonomy" id="210409"/>
    <lineage>
        <taxon>Eukaryota</taxon>
        <taxon>Metazoa</taxon>
        <taxon>Ecdysozoa</taxon>
        <taxon>Arthropoda</taxon>
        <taxon>Crustacea</taxon>
        <taxon>Multicrustacea</taxon>
        <taxon>Malacostraca</taxon>
        <taxon>Eumalacostraca</taxon>
        <taxon>Eucarida</taxon>
        <taxon>Decapoda</taxon>
        <taxon>Pleocyemata</taxon>
        <taxon>Brachyura</taxon>
        <taxon>Eubrachyura</taxon>
        <taxon>Portunoidea</taxon>
        <taxon>Portunidae</taxon>
        <taxon>Portuninae</taxon>
        <taxon>Portunus</taxon>
    </lineage>
</organism>
<comment type="caution">
    <text evidence="1">The sequence shown here is derived from an EMBL/GenBank/DDBJ whole genome shotgun (WGS) entry which is preliminary data.</text>
</comment>
<keyword evidence="2" id="KW-1185">Reference proteome</keyword>
<reference evidence="1 2" key="1">
    <citation type="submission" date="2019-05" db="EMBL/GenBank/DDBJ databases">
        <title>Another draft genome of Portunus trituberculatus and its Hox gene families provides insights of decapod evolution.</title>
        <authorList>
            <person name="Jeong J.-H."/>
            <person name="Song I."/>
            <person name="Kim S."/>
            <person name="Choi T."/>
            <person name="Kim D."/>
            <person name="Ryu S."/>
            <person name="Kim W."/>
        </authorList>
    </citation>
    <scope>NUCLEOTIDE SEQUENCE [LARGE SCALE GENOMIC DNA]</scope>
    <source>
        <tissue evidence="1">Muscle</tissue>
    </source>
</reference>